<organism evidence="1 2">
    <name type="scientific">Nasonia vitripennis</name>
    <name type="common">Parasitic wasp</name>
    <dbReference type="NCBI Taxonomy" id="7425"/>
    <lineage>
        <taxon>Eukaryota</taxon>
        <taxon>Metazoa</taxon>
        <taxon>Ecdysozoa</taxon>
        <taxon>Arthropoda</taxon>
        <taxon>Hexapoda</taxon>
        <taxon>Insecta</taxon>
        <taxon>Pterygota</taxon>
        <taxon>Neoptera</taxon>
        <taxon>Endopterygota</taxon>
        <taxon>Hymenoptera</taxon>
        <taxon>Apocrita</taxon>
        <taxon>Proctotrupomorpha</taxon>
        <taxon>Chalcidoidea</taxon>
        <taxon>Pteromalidae</taxon>
        <taxon>Pteromalinae</taxon>
        <taxon>Nasonia</taxon>
    </lineage>
</organism>
<proteinExistence type="predicted"/>
<reference evidence="1" key="1">
    <citation type="submission" date="2021-01" db="UniProtKB">
        <authorList>
            <consortium name="EnsemblMetazoa"/>
        </authorList>
    </citation>
    <scope>IDENTIFICATION</scope>
</reference>
<dbReference type="InParanoid" id="A0A7M7R0R6"/>
<dbReference type="KEGG" id="nvi:107980932"/>
<keyword evidence="2" id="KW-1185">Reference proteome</keyword>
<accession>A0A7M7R0R6</accession>
<name>A0A7M7R0R6_NASVI</name>
<evidence type="ECO:0000313" key="2">
    <source>
        <dbReference type="Proteomes" id="UP000002358"/>
    </source>
</evidence>
<dbReference type="GeneID" id="107980932"/>
<dbReference type="OrthoDB" id="7713307at2759"/>
<dbReference type="EnsemblMetazoa" id="XM_032601704">
    <property type="protein sequence ID" value="XP_032457595"/>
    <property type="gene ID" value="LOC107980932"/>
</dbReference>
<dbReference type="Proteomes" id="UP000002358">
    <property type="component" value="Unassembled WGS sequence"/>
</dbReference>
<protein>
    <submittedName>
        <fullName evidence="1">Uncharacterized protein</fullName>
    </submittedName>
</protein>
<sequence length="258" mass="30417">MICLMIYTNREIRIDHQRRWIHQHYMRQKIDSSSSNDEEDCLKESRPKTVQFFNRNIKVGWRHRNDAKSSYKYMGASIGPTVLLHLNGKEDYPLDKLKQCLLENYVNEANKFFFNSSVEVGNASCIVIESYYYDGKLRNFWEYYRLYLRKSNHALTVYLLTTDKPFNLSDFPDCSFLKQDYINKITDSRSTSKETITSKASVPNKNMDQNKRIINKTDVLNQFDYSNIISKETITSKAIDKCTEEKVINIDQTPSKIF</sequence>
<evidence type="ECO:0000313" key="1">
    <source>
        <dbReference type="EnsemblMetazoa" id="XP_032457595"/>
    </source>
</evidence>
<dbReference type="AlphaFoldDB" id="A0A7M7R0R6"/>
<dbReference type="RefSeq" id="XP_032457595.1">
    <property type="nucleotide sequence ID" value="XM_032601704.1"/>
</dbReference>